<sequence length="301" mass="32511">MSAEDVLDALVIGAGPAGLTAATYLARFRRRLAVIDAGASRARWIPTRHNCPGFPFGVEGPRLLDRLRTQAQKYGVRVREGRVTGLRRDDRGVFTAQTRDGPDLRARCVLLATGIVDRMPHLFELRQAIERGAVRLCAVCDGYEAGDGTLAVYGPLPVALAHAEFLRTFSRDVSAVASEPAEPDPAMRERARRAGVRLLPVPEALRLEDDRLVMRFADGERRFDSVYAALGGDAQSALATALGARCDDNGERVVDAHQQTSIDGLYAIGDVVSALNQISVAVGHAAIAATAVHNRLPRNWA</sequence>
<keyword evidence="5" id="KW-1185">Reference proteome</keyword>
<dbReference type="InterPro" id="IPR023753">
    <property type="entry name" value="FAD/NAD-binding_dom"/>
</dbReference>
<dbReference type="Proteomes" id="UP000636453">
    <property type="component" value="Unassembled WGS sequence"/>
</dbReference>
<dbReference type="Gene3D" id="3.50.50.60">
    <property type="entry name" value="FAD/NAD(P)-binding domain"/>
    <property type="match status" value="2"/>
</dbReference>
<reference evidence="4" key="1">
    <citation type="journal article" date="2014" name="Int. J. Syst. Evol. Microbiol.">
        <title>Complete genome sequence of Corynebacterium casei LMG S-19264T (=DSM 44701T), isolated from a smear-ripened cheese.</title>
        <authorList>
            <consortium name="US DOE Joint Genome Institute (JGI-PGF)"/>
            <person name="Walter F."/>
            <person name="Albersmeier A."/>
            <person name="Kalinowski J."/>
            <person name="Ruckert C."/>
        </authorList>
    </citation>
    <scope>NUCLEOTIDE SEQUENCE</scope>
    <source>
        <strain evidence="4">KCTC 32020</strain>
    </source>
</reference>
<keyword evidence="2" id="KW-0560">Oxidoreductase</keyword>
<dbReference type="Pfam" id="PF07992">
    <property type="entry name" value="Pyr_redox_2"/>
    <property type="match status" value="1"/>
</dbReference>
<dbReference type="OrthoDB" id="109585at2"/>
<proteinExistence type="predicted"/>
<dbReference type="InterPro" id="IPR050097">
    <property type="entry name" value="Ferredoxin-NADP_redctase_2"/>
</dbReference>
<dbReference type="PRINTS" id="PR00368">
    <property type="entry name" value="FADPNR"/>
</dbReference>
<dbReference type="AlphaFoldDB" id="A0A918YWC2"/>
<evidence type="ECO:0000256" key="2">
    <source>
        <dbReference type="ARBA" id="ARBA00023002"/>
    </source>
</evidence>
<dbReference type="PRINTS" id="PR00469">
    <property type="entry name" value="PNDRDTASEII"/>
</dbReference>
<reference evidence="4" key="2">
    <citation type="submission" date="2020-09" db="EMBL/GenBank/DDBJ databases">
        <authorList>
            <person name="Sun Q."/>
            <person name="Kim S."/>
        </authorList>
    </citation>
    <scope>NUCLEOTIDE SEQUENCE</scope>
    <source>
        <strain evidence="4">KCTC 32020</strain>
    </source>
</reference>
<comment type="caution">
    <text evidence="4">The sequence shown here is derived from an EMBL/GenBank/DDBJ whole genome shotgun (WGS) entry which is preliminary data.</text>
</comment>
<evidence type="ECO:0000313" key="4">
    <source>
        <dbReference type="EMBL" id="GHE26996.1"/>
    </source>
</evidence>
<dbReference type="EMBL" id="BNCF01000002">
    <property type="protein sequence ID" value="GHE26996.1"/>
    <property type="molecule type" value="Genomic_DNA"/>
</dbReference>
<accession>A0A918YWC2</accession>
<name>A0A918YWC2_9GAMM</name>
<organism evidence="4 5">
    <name type="scientific">Vulcaniibacterium thermophilum</name>
    <dbReference type="NCBI Taxonomy" id="1169913"/>
    <lineage>
        <taxon>Bacteria</taxon>
        <taxon>Pseudomonadati</taxon>
        <taxon>Pseudomonadota</taxon>
        <taxon>Gammaproteobacteria</taxon>
        <taxon>Lysobacterales</taxon>
        <taxon>Lysobacteraceae</taxon>
        <taxon>Vulcaniibacterium</taxon>
    </lineage>
</organism>
<dbReference type="GO" id="GO:0016491">
    <property type="term" value="F:oxidoreductase activity"/>
    <property type="evidence" value="ECO:0007669"/>
    <property type="project" value="UniProtKB-KW"/>
</dbReference>
<gene>
    <name evidence="4" type="ORF">GCM10007167_05270</name>
</gene>
<keyword evidence="1" id="KW-0285">Flavoprotein</keyword>
<protein>
    <submittedName>
        <fullName evidence="4">Pyridine nucleotide-disulfide oxidoreductase</fullName>
    </submittedName>
</protein>
<evidence type="ECO:0000256" key="1">
    <source>
        <dbReference type="ARBA" id="ARBA00022630"/>
    </source>
</evidence>
<feature type="domain" description="FAD/NAD(P)-binding" evidence="3">
    <location>
        <begin position="8"/>
        <end position="285"/>
    </location>
</feature>
<dbReference type="SUPFAM" id="SSF51905">
    <property type="entry name" value="FAD/NAD(P)-binding domain"/>
    <property type="match status" value="1"/>
</dbReference>
<evidence type="ECO:0000313" key="5">
    <source>
        <dbReference type="Proteomes" id="UP000636453"/>
    </source>
</evidence>
<dbReference type="PANTHER" id="PTHR48105">
    <property type="entry name" value="THIOREDOXIN REDUCTASE 1-RELATED-RELATED"/>
    <property type="match status" value="1"/>
</dbReference>
<evidence type="ECO:0000259" key="3">
    <source>
        <dbReference type="Pfam" id="PF07992"/>
    </source>
</evidence>
<dbReference type="InterPro" id="IPR036188">
    <property type="entry name" value="FAD/NAD-bd_sf"/>
</dbReference>
<dbReference type="RefSeq" id="WP_146472147.1">
    <property type="nucleotide sequence ID" value="NZ_BNCF01000002.1"/>
</dbReference>